<dbReference type="InterPro" id="IPR024969">
    <property type="entry name" value="EIF3F/CSN6-like_C"/>
</dbReference>
<comment type="caution">
    <text evidence="5">The sequence shown here is derived from an EMBL/GenBank/DDBJ whole genome shotgun (WGS) entry which is preliminary data.</text>
</comment>
<accession>A0AAW1P1M0</accession>
<dbReference type="GO" id="GO:0005838">
    <property type="term" value="C:proteasome regulatory particle"/>
    <property type="evidence" value="ECO:0007669"/>
    <property type="project" value="InterPro"/>
</dbReference>
<dbReference type="InterPro" id="IPR000555">
    <property type="entry name" value="JAMM/MPN+_dom"/>
</dbReference>
<proteinExistence type="inferred from homology"/>
<dbReference type="PANTHER" id="PTHR10540">
    <property type="entry name" value="EUKARYOTIC TRANSLATION INITIATION FACTOR 3 SUBUNIT F-RELATED"/>
    <property type="match status" value="1"/>
</dbReference>
<evidence type="ECO:0000256" key="1">
    <source>
        <dbReference type="ARBA" id="ARBA00008568"/>
    </source>
</evidence>
<dbReference type="Pfam" id="PF13012">
    <property type="entry name" value="MitMem_reg"/>
    <property type="match status" value="1"/>
</dbReference>
<dbReference type="PROSITE" id="PS50249">
    <property type="entry name" value="MPN"/>
    <property type="match status" value="1"/>
</dbReference>
<dbReference type="EMBL" id="JALJOQ010000081">
    <property type="protein sequence ID" value="KAK9800760.1"/>
    <property type="molecule type" value="Genomic_DNA"/>
</dbReference>
<name>A0AAW1P1M0_9CHLO</name>
<dbReference type="PANTHER" id="PTHR10540:SF7">
    <property type="entry name" value="26S PROTEASOME NON-ATPASE REGULATORY SUBUNIT 7"/>
    <property type="match status" value="1"/>
</dbReference>
<comment type="similarity">
    <text evidence="1">Belongs to the peptidase M67A family.</text>
</comment>
<feature type="region of interest" description="Disordered" evidence="3">
    <location>
        <begin position="284"/>
        <end position="337"/>
    </location>
</feature>
<evidence type="ECO:0000256" key="2">
    <source>
        <dbReference type="ARBA" id="ARBA00022942"/>
    </source>
</evidence>
<dbReference type="SMART" id="SM00232">
    <property type="entry name" value="JAB_MPN"/>
    <property type="match status" value="1"/>
</dbReference>
<feature type="compositionally biased region" description="Low complexity" evidence="3">
    <location>
        <begin position="326"/>
        <end position="337"/>
    </location>
</feature>
<dbReference type="GO" id="GO:0008237">
    <property type="term" value="F:metallopeptidase activity"/>
    <property type="evidence" value="ECO:0007669"/>
    <property type="project" value="InterPro"/>
</dbReference>
<keyword evidence="2" id="KW-0647">Proteasome</keyword>
<feature type="compositionally biased region" description="Basic and acidic residues" evidence="3">
    <location>
        <begin position="284"/>
        <end position="309"/>
    </location>
</feature>
<dbReference type="AlphaFoldDB" id="A0AAW1P1M0"/>
<dbReference type="Proteomes" id="UP001465755">
    <property type="component" value="Unassembled WGS sequence"/>
</dbReference>
<evidence type="ECO:0000256" key="3">
    <source>
        <dbReference type="SAM" id="MobiDB-lite"/>
    </source>
</evidence>
<dbReference type="Gene3D" id="3.40.140.10">
    <property type="entry name" value="Cytidine Deaminase, domain 2"/>
    <property type="match status" value="1"/>
</dbReference>
<gene>
    <name evidence="5" type="ORF">WJX73_008123</name>
</gene>
<evidence type="ECO:0000259" key="4">
    <source>
        <dbReference type="PROSITE" id="PS50249"/>
    </source>
</evidence>
<feature type="domain" description="MPN" evidence="4">
    <location>
        <begin position="7"/>
        <end position="141"/>
    </location>
</feature>
<dbReference type="GO" id="GO:0048731">
    <property type="term" value="P:system development"/>
    <property type="evidence" value="ECO:0007669"/>
    <property type="project" value="UniProtKB-ARBA"/>
</dbReference>
<evidence type="ECO:0000313" key="6">
    <source>
        <dbReference type="Proteomes" id="UP001465755"/>
    </source>
</evidence>
<reference evidence="5 6" key="1">
    <citation type="journal article" date="2024" name="Nat. Commun.">
        <title>Phylogenomics reveals the evolutionary origins of lichenization in chlorophyte algae.</title>
        <authorList>
            <person name="Puginier C."/>
            <person name="Libourel C."/>
            <person name="Otte J."/>
            <person name="Skaloud P."/>
            <person name="Haon M."/>
            <person name="Grisel S."/>
            <person name="Petersen M."/>
            <person name="Berrin J.G."/>
            <person name="Delaux P.M."/>
            <person name="Dal Grande F."/>
            <person name="Keller J."/>
        </authorList>
    </citation>
    <scope>NUCLEOTIDE SEQUENCE [LARGE SCALE GENOMIC DNA]</scope>
    <source>
        <strain evidence="5 6">SAG 2036</strain>
    </source>
</reference>
<dbReference type="InterPro" id="IPR037518">
    <property type="entry name" value="MPN"/>
</dbReference>
<dbReference type="Pfam" id="PF01398">
    <property type="entry name" value="JAB"/>
    <property type="match status" value="1"/>
</dbReference>
<evidence type="ECO:0000313" key="5">
    <source>
        <dbReference type="EMBL" id="KAK9800760.1"/>
    </source>
</evidence>
<dbReference type="CDD" id="cd08062">
    <property type="entry name" value="MPN_RPN7_8"/>
    <property type="match status" value="1"/>
</dbReference>
<sequence>MPVPESAVVHPLVLLSVVDHYNRVARDTRKRVVGILLGEASKGVVQVTNSFAVPFEEDDRDPKIWFLDHSYVDSMARMFKKVNAREKIVGWYSTGPRLREADLSITDLLSIFAETPLLVICEVEPKDMGLPTTAYYAKDEIREDGTQKSQKVFVNIPTEVGATEAEEIGVEHLLRNVKDATISTLTTEVARMGTGLRGLQGRLEEIQAYLALVLERRIPVNHDIIYQLQDVFNLLPNLAVEELTRAFAIKGNDMMLVIYLASLVRSVLALHNLLCNKEQQRQLERDAAEADSKKPEVHENGNVETKPDEDMPDANGNAHEDKSKASKAADPSKGTKP</sequence>
<dbReference type="FunFam" id="3.40.140.10:FF:000013">
    <property type="entry name" value="26S proteasome non-ATPase regulatory subunit 7"/>
    <property type="match status" value="1"/>
</dbReference>
<protein>
    <recommendedName>
        <fullName evidence="4">MPN domain-containing protein</fullName>
    </recommendedName>
</protein>
<keyword evidence="6" id="KW-1185">Reference proteome</keyword>
<dbReference type="InterPro" id="IPR033858">
    <property type="entry name" value="MPN_RPN7_8"/>
</dbReference>
<organism evidence="5 6">
    <name type="scientific">Symbiochloris irregularis</name>
    <dbReference type="NCBI Taxonomy" id="706552"/>
    <lineage>
        <taxon>Eukaryota</taxon>
        <taxon>Viridiplantae</taxon>
        <taxon>Chlorophyta</taxon>
        <taxon>core chlorophytes</taxon>
        <taxon>Trebouxiophyceae</taxon>
        <taxon>Trebouxiales</taxon>
        <taxon>Trebouxiaceae</taxon>
        <taxon>Symbiochloris</taxon>
    </lineage>
</organism>
<dbReference type="GO" id="GO:0043161">
    <property type="term" value="P:proteasome-mediated ubiquitin-dependent protein catabolic process"/>
    <property type="evidence" value="ECO:0007669"/>
    <property type="project" value="TreeGrafter"/>
</dbReference>